<comment type="caution">
    <text evidence="1">The sequence shown here is derived from an EMBL/GenBank/DDBJ whole genome shotgun (WGS) entry which is preliminary data.</text>
</comment>
<evidence type="ECO:0000313" key="2">
    <source>
        <dbReference type="Proteomes" id="UP000255284"/>
    </source>
</evidence>
<dbReference type="GeneID" id="61168601"/>
<sequence>MRILDSRIIRLMSTPLATLRTQDEGDIPKEMALIVASPPEKEAPFSLNTILYQADVILTTQKWVTSGSALLKMDISDEMPCSSPRDAMNHRYAQLCEKYASSAVEILGDMLTRSFGVLDGLLKTGVTNQHKKIKFDIYIPSGNRETPAGS</sequence>
<proteinExistence type="predicted"/>
<dbReference type="EMBL" id="UGGQ01000006">
    <property type="protein sequence ID" value="STO16758.1"/>
    <property type="molecule type" value="Genomic_DNA"/>
</dbReference>
<evidence type="ECO:0000313" key="1">
    <source>
        <dbReference type="EMBL" id="STO16758.1"/>
    </source>
</evidence>
<protein>
    <submittedName>
        <fullName evidence="1">Uncharacterized protein</fullName>
    </submittedName>
</protein>
<organism evidence="1 2">
    <name type="scientific">Mobiluncus mulieris</name>
    <dbReference type="NCBI Taxonomy" id="2052"/>
    <lineage>
        <taxon>Bacteria</taxon>
        <taxon>Bacillati</taxon>
        <taxon>Actinomycetota</taxon>
        <taxon>Actinomycetes</taxon>
        <taxon>Actinomycetales</taxon>
        <taxon>Actinomycetaceae</taxon>
        <taxon>Mobiluncus</taxon>
    </lineage>
</organism>
<reference evidence="1 2" key="1">
    <citation type="submission" date="2018-06" db="EMBL/GenBank/DDBJ databases">
        <authorList>
            <consortium name="Pathogen Informatics"/>
            <person name="Doyle S."/>
        </authorList>
    </citation>
    <scope>NUCLEOTIDE SEQUENCE [LARGE SCALE GENOMIC DNA]</scope>
    <source>
        <strain evidence="1 2">NCTC11819</strain>
    </source>
</reference>
<dbReference type="RefSeq" id="WP_004016321.1">
    <property type="nucleotide sequence ID" value="NZ_CAMPUA010000029.1"/>
</dbReference>
<name>A0A8G2HWB5_9ACTO</name>
<accession>A0A8G2HWB5</accession>
<gene>
    <name evidence="1" type="ORF">NCTC11819_01332</name>
</gene>
<dbReference type="Proteomes" id="UP000255284">
    <property type="component" value="Unassembled WGS sequence"/>
</dbReference>
<dbReference type="AlphaFoldDB" id="A0A8G2HWB5"/>